<dbReference type="SUPFAM" id="SSF53807">
    <property type="entry name" value="Helical backbone' metal receptor"/>
    <property type="match status" value="1"/>
</dbReference>
<dbReference type="Gene3D" id="3.40.50.1980">
    <property type="entry name" value="Nitrogenase molybdenum iron protein domain"/>
    <property type="match status" value="2"/>
</dbReference>
<evidence type="ECO:0000313" key="6">
    <source>
        <dbReference type="EMBL" id="MQT12209.1"/>
    </source>
</evidence>
<evidence type="ECO:0000256" key="5">
    <source>
        <dbReference type="SAM" id="SignalP"/>
    </source>
</evidence>
<evidence type="ECO:0000256" key="3">
    <source>
        <dbReference type="ARBA" id="ARBA00022723"/>
    </source>
</evidence>
<dbReference type="Proteomes" id="UP000332515">
    <property type="component" value="Unassembled WGS sequence"/>
</dbReference>
<dbReference type="GO" id="GO:0030313">
    <property type="term" value="C:cell envelope"/>
    <property type="evidence" value="ECO:0007669"/>
    <property type="project" value="UniProtKB-SubCell"/>
</dbReference>
<keyword evidence="3" id="KW-0479">Metal-binding</keyword>
<evidence type="ECO:0000256" key="1">
    <source>
        <dbReference type="ARBA" id="ARBA00004196"/>
    </source>
</evidence>
<keyword evidence="2" id="KW-0813">Transport</keyword>
<dbReference type="EMBL" id="VWNA01000001">
    <property type="protein sequence ID" value="MQT12209.1"/>
    <property type="molecule type" value="Genomic_DNA"/>
</dbReference>
<name>A0A6A7Y344_9HYPH</name>
<protein>
    <submittedName>
        <fullName evidence="6">Cation ABC transporter substrate-binding protein</fullName>
    </submittedName>
</protein>
<dbReference type="PANTHER" id="PTHR42953">
    <property type="entry name" value="HIGH-AFFINITY ZINC UPTAKE SYSTEM PROTEIN ZNUA-RELATED"/>
    <property type="match status" value="1"/>
</dbReference>
<dbReference type="Pfam" id="PF01297">
    <property type="entry name" value="ZnuA"/>
    <property type="match status" value="1"/>
</dbReference>
<dbReference type="AlphaFoldDB" id="A0A6A7Y344"/>
<sequence length="295" mass="30865">MRPSLFAAAVSAAFAAALCVMPAGAFAATTKIVAAENFYGDVAKEIGGSHVEVTSILSNPDEDPHLFETSPSTARALVDAAIVVYNGADYDPWMPKLIAASPAPNRSVIVAADLIGAKSGDNPHLWYKPATLPAVAKALAADLSKRDPAHAADFAKNLAAFDAKFEKLDAKIAAIKAKYAGTTVTATEPVFGYMAEALGFKMLNGDFQLAVMNDTEPSPAQVAAFEQSLSSGTARILFYNSQVTDATTTRMLDIAKKSKVAVVGVTETEPKGKTIADWFGGQLAEVEHALGGLTQ</sequence>
<dbReference type="InterPro" id="IPR050492">
    <property type="entry name" value="Bact_metal-bind_prot9"/>
</dbReference>
<proteinExistence type="predicted"/>
<accession>A0A6A7Y344</accession>
<dbReference type="InterPro" id="IPR006127">
    <property type="entry name" value="ZnuA-like"/>
</dbReference>
<feature type="chain" id="PRO_5025459843" evidence="5">
    <location>
        <begin position="28"/>
        <end position="295"/>
    </location>
</feature>
<keyword evidence="4 5" id="KW-0732">Signal</keyword>
<feature type="signal peptide" evidence="5">
    <location>
        <begin position="1"/>
        <end position="27"/>
    </location>
</feature>
<evidence type="ECO:0000256" key="4">
    <source>
        <dbReference type="ARBA" id="ARBA00022729"/>
    </source>
</evidence>
<evidence type="ECO:0000256" key="2">
    <source>
        <dbReference type="ARBA" id="ARBA00022448"/>
    </source>
</evidence>
<dbReference type="GO" id="GO:0030001">
    <property type="term" value="P:metal ion transport"/>
    <property type="evidence" value="ECO:0007669"/>
    <property type="project" value="InterPro"/>
</dbReference>
<dbReference type="RefSeq" id="WP_153479503.1">
    <property type="nucleotide sequence ID" value="NZ_VWNA01000001.1"/>
</dbReference>
<comment type="caution">
    <text evidence="6">The sequence shown here is derived from an EMBL/GenBank/DDBJ whole genome shotgun (WGS) entry which is preliminary data.</text>
</comment>
<keyword evidence="7" id="KW-1185">Reference proteome</keyword>
<gene>
    <name evidence="6" type="ORF">F0357_05935</name>
</gene>
<dbReference type="PANTHER" id="PTHR42953:SF1">
    <property type="entry name" value="METAL-BINDING PROTEIN HI_0362-RELATED"/>
    <property type="match status" value="1"/>
</dbReference>
<dbReference type="GO" id="GO:0046872">
    <property type="term" value="F:metal ion binding"/>
    <property type="evidence" value="ECO:0007669"/>
    <property type="project" value="UniProtKB-KW"/>
</dbReference>
<evidence type="ECO:0000313" key="7">
    <source>
        <dbReference type="Proteomes" id="UP000332515"/>
    </source>
</evidence>
<comment type="subcellular location">
    <subcellularLocation>
        <location evidence="1">Cell envelope</location>
    </subcellularLocation>
</comment>
<organism evidence="6 7">
    <name type="scientific">Segnochrobactrum spirostomi</name>
    <dbReference type="NCBI Taxonomy" id="2608987"/>
    <lineage>
        <taxon>Bacteria</taxon>
        <taxon>Pseudomonadati</taxon>
        <taxon>Pseudomonadota</taxon>
        <taxon>Alphaproteobacteria</taxon>
        <taxon>Hyphomicrobiales</taxon>
        <taxon>Segnochrobactraceae</taxon>
        <taxon>Segnochrobactrum</taxon>
    </lineage>
</organism>
<reference evidence="6 7" key="1">
    <citation type="submission" date="2019-09" db="EMBL/GenBank/DDBJ databases">
        <title>Segnochrobactrum spirostomi gen. nov., sp. nov., isolated from the ciliate Spirostomum cf. yagiui and description of a novel family, Segnochrobactraceae fam. nov. within the order Rhizobiales of the class Alphaproteobacteria.</title>
        <authorList>
            <person name="Akter S."/>
            <person name="Shazib S.U.A."/>
            <person name="Shin M.K."/>
        </authorList>
    </citation>
    <scope>NUCLEOTIDE SEQUENCE [LARGE SCALE GENOMIC DNA]</scope>
    <source>
        <strain evidence="6 7">Sp-1</strain>
    </source>
</reference>